<accession>A0AAW2HKG6</accession>
<name>A0AAW2HKG6_9NEOP</name>
<comment type="caution">
    <text evidence="1">The sequence shown here is derived from an EMBL/GenBank/DDBJ whole genome shotgun (WGS) entry which is preliminary data.</text>
</comment>
<dbReference type="AlphaFoldDB" id="A0AAW2HKG6"/>
<dbReference type="EMBL" id="JARGDH010000004">
    <property type="protein sequence ID" value="KAL0270282.1"/>
    <property type="molecule type" value="Genomic_DNA"/>
</dbReference>
<gene>
    <name evidence="1" type="ORF">PYX00_007745</name>
</gene>
<sequence>MISNHSVARHPTPKPIFINEDIIGSDLWKTLIAMDFDYDPVTSKYTVTSPVVAKNGFKVDLEKSGDIFVSGYITEVASMIPFYGIAELKETLRLYHSKGEFADLGSLRTTAVTNYITNEAVRIVQQNPRPPDLKDIKEWIDTWQTCLKHLPPQCLHCNDIFVPIYHIKEDFLQP</sequence>
<proteinExistence type="predicted"/>
<organism evidence="1">
    <name type="scientific">Menopon gallinae</name>
    <name type="common">poultry shaft louse</name>
    <dbReference type="NCBI Taxonomy" id="328185"/>
    <lineage>
        <taxon>Eukaryota</taxon>
        <taxon>Metazoa</taxon>
        <taxon>Ecdysozoa</taxon>
        <taxon>Arthropoda</taxon>
        <taxon>Hexapoda</taxon>
        <taxon>Insecta</taxon>
        <taxon>Pterygota</taxon>
        <taxon>Neoptera</taxon>
        <taxon>Paraneoptera</taxon>
        <taxon>Psocodea</taxon>
        <taxon>Troctomorpha</taxon>
        <taxon>Phthiraptera</taxon>
        <taxon>Amblycera</taxon>
        <taxon>Menoponidae</taxon>
        <taxon>Menopon</taxon>
    </lineage>
</organism>
<reference evidence="1" key="1">
    <citation type="journal article" date="2024" name="Gigascience">
        <title>Chromosome-level genome of the poultry shaft louse Menopon gallinae provides insight into the host-switching and adaptive evolution of parasitic lice.</title>
        <authorList>
            <person name="Xu Y."/>
            <person name="Ma L."/>
            <person name="Liu S."/>
            <person name="Liang Y."/>
            <person name="Liu Q."/>
            <person name="He Z."/>
            <person name="Tian L."/>
            <person name="Duan Y."/>
            <person name="Cai W."/>
            <person name="Li H."/>
            <person name="Song F."/>
        </authorList>
    </citation>
    <scope>NUCLEOTIDE SEQUENCE</scope>
    <source>
        <strain evidence="1">Cailab_2023a</strain>
    </source>
</reference>
<evidence type="ECO:0000313" key="1">
    <source>
        <dbReference type="EMBL" id="KAL0270282.1"/>
    </source>
</evidence>
<protein>
    <submittedName>
        <fullName evidence="1">Uncharacterized protein</fullName>
    </submittedName>
</protein>